<dbReference type="OrthoDB" id="3628183at2"/>
<name>A0A0N9NDV2_9ACTN</name>
<proteinExistence type="predicted"/>
<dbReference type="KEGG" id="goq:ACH46_16940"/>
<dbReference type="GO" id="GO:0008233">
    <property type="term" value="F:peptidase activity"/>
    <property type="evidence" value="ECO:0007669"/>
    <property type="project" value="UniProtKB-KW"/>
</dbReference>
<gene>
    <name evidence="4" type="ORF">ACH46_16940</name>
</gene>
<keyword evidence="1" id="KW-0677">Repeat</keyword>
<dbReference type="GO" id="GO:0006508">
    <property type="term" value="P:proteolysis"/>
    <property type="evidence" value="ECO:0007669"/>
    <property type="project" value="UniProtKB-KW"/>
</dbReference>
<feature type="domain" description="Clp R" evidence="3">
    <location>
        <begin position="1"/>
        <end position="69"/>
    </location>
</feature>
<evidence type="ECO:0000313" key="4">
    <source>
        <dbReference type="EMBL" id="ALG85861.1"/>
    </source>
</evidence>
<protein>
    <submittedName>
        <fullName evidence="4">Clp protease</fullName>
    </submittedName>
</protein>
<dbReference type="STRING" id="1136941.ACH46_16940"/>
<keyword evidence="5" id="KW-1185">Reference proteome</keyword>
<dbReference type="RefSeq" id="WP_062393958.1">
    <property type="nucleotide sequence ID" value="NZ_CP011853.1"/>
</dbReference>
<dbReference type="SUPFAM" id="SSF81923">
    <property type="entry name" value="Double Clp-N motif"/>
    <property type="match status" value="1"/>
</dbReference>
<dbReference type="PROSITE" id="PS51903">
    <property type="entry name" value="CLP_R"/>
    <property type="match status" value="1"/>
</dbReference>
<evidence type="ECO:0000259" key="3">
    <source>
        <dbReference type="PROSITE" id="PS51903"/>
    </source>
</evidence>
<reference evidence="5" key="1">
    <citation type="submission" date="2015-06" db="EMBL/GenBank/DDBJ databases">
        <title>Complete genome sequence and metabolic analysis of phthalate degradation pathway in Gordonia sp. QH-11.</title>
        <authorList>
            <person name="Jin D."/>
            <person name="Kong X."/>
            <person name="Bai Z."/>
        </authorList>
    </citation>
    <scope>NUCLEOTIDE SEQUENCE [LARGE SCALE GENOMIC DNA]</scope>
    <source>
        <strain evidence="5">QH-11</strain>
    </source>
</reference>
<dbReference type="AlphaFoldDB" id="A0A0N9NDV2"/>
<dbReference type="EMBL" id="CP011853">
    <property type="protein sequence ID" value="ALG85861.1"/>
    <property type="molecule type" value="Genomic_DNA"/>
</dbReference>
<dbReference type="Pfam" id="PF02861">
    <property type="entry name" value="Clp_N"/>
    <property type="match status" value="1"/>
</dbReference>
<dbReference type="InterPro" id="IPR004176">
    <property type="entry name" value="Clp_R_N"/>
</dbReference>
<organism evidence="4 5">
    <name type="scientific">Gordonia phthalatica</name>
    <dbReference type="NCBI Taxonomy" id="1136941"/>
    <lineage>
        <taxon>Bacteria</taxon>
        <taxon>Bacillati</taxon>
        <taxon>Actinomycetota</taxon>
        <taxon>Actinomycetes</taxon>
        <taxon>Mycobacteriales</taxon>
        <taxon>Gordoniaceae</taxon>
        <taxon>Gordonia</taxon>
    </lineage>
</organism>
<reference evidence="4 5" key="2">
    <citation type="journal article" date="2017" name="Int. J. Syst. Evol. Microbiol.">
        <title>Gordonia phthalatica sp. nov., a di-n-butyl phthalate-degrading bacterium isolated from activated sludge.</title>
        <authorList>
            <person name="Jin D."/>
            <person name="Kong X."/>
            <person name="Jia M."/>
            <person name="Yu X."/>
            <person name="Wang X."/>
            <person name="Zhuang X."/>
            <person name="Deng Y."/>
            <person name="Bai Z."/>
        </authorList>
    </citation>
    <scope>NUCLEOTIDE SEQUENCE [LARGE SCALE GENOMIC DNA]</scope>
    <source>
        <strain evidence="4 5">QH-11</strain>
    </source>
</reference>
<dbReference type="InterPro" id="IPR036628">
    <property type="entry name" value="Clp_N_dom_sf"/>
</dbReference>
<dbReference type="Gene3D" id="1.10.1780.10">
    <property type="entry name" value="Clp, N-terminal domain"/>
    <property type="match status" value="2"/>
</dbReference>
<dbReference type="Proteomes" id="UP000063789">
    <property type="component" value="Chromosome"/>
</dbReference>
<sequence length="238" mass="25441">MFDRFNSDARAVMMFATQEAKDLGHPELGTDHLILGMLCNARSPLFAVLADQGLALTAAREAVKATHGDTADDVRDRYEEDREALRSIGIDLDKMRDAVGDRFGEDLADGWGRRPERGRRGGPHRGRPHGGPGGWGGAGMQMQFGPDGVWFGPMDGGRGRRGPRGRGRGRMTDAARDAIRSTVMSARAAGDRDLSVERALLAILDGGDPAAVAVVETATTVEKLRDAVRALLPEAAVG</sequence>
<feature type="compositionally biased region" description="Basic and acidic residues" evidence="2">
    <location>
        <begin position="105"/>
        <end position="119"/>
    </location>
</feature>
<keyword evidence="4" id="KW-0378">Hydrolase</keyword>
<evidence type="ECO:0000256" key="2">
    <source>
        <dbReference type="SAM" id="MobiDB-lite"/>
    </source>
</evidence>
<feature type="region of interest" description="Disordered" evidence="2">
    <location>
        <begin position="105"/>
        <end position="137"/>
    </location>
</feature>
<keyword evidence="4" id="KW-0645">Protease</keyword>
<dbReference type="PATRIC" id="fig|1136941.3.peg.3462"/>
<evidence type="ECO:0000256" key="1">
    <source>
        <dbReference type="PROSITE-ProRule" id="PRU01251"/>
    </source>
</evidence>
<evidence type="ECO:0000313" key="5">
    <source>
        <dbReference type="Proteomes" id="UP000063789"/>
    </source>
</evidence>
<accession>A0A0N9NDV2</accession>